<protein>
    <submittedName>
        <fullName evidence="2">Uncharacterized protein</fullName>
    </submittedName>
</protein>
<proteinExistence type="predicted"/>
<gene>
    <name evidence="2" type="ORF">Drose_01635</name>
</gene>
<sequence>MTQELTKLAPAAQATVDKLKQLKPVFEEIRLSVQQALFQGVPDELQRLSDAWKEPLKNTLTSYASTVNGLFLNLGSSVRNSSCSTSRGASPRRSSRPCSMSRP</sequence>
<evidence type="ECO:0000313" key="2">
    <source>
        <dbReference type="EMBL" id="UWZ37053.1"/>
    </source>
</evidence>
<dbReference type="RefSeq" id="WP_260726401.1">
    <property type="nucleotide sequence ID" value="NZ_BAAABS010000013.1"/>
</dbReference>
<accession>A0ABY5Z8L9</accession>
<reference evidence="2" key="1">
    <citation type="submission" date="2021-04" db="EMBL/GenBank/DDBJ databases">
        <title>Biosynthetic gene clusters of Dactylosporangioum roseum.</title>
        <authorList>
            <person name="Hartkoorn R.C."/>
            <person name="Beaudoing E."/>
            <person name="Hot D."/>
            <person name="Moureu S."/>
        </authorList>
    </citation>
    <scope>NUCLEOTIDE SEQUENCE</scope>
    <source>
        <strain evidence="2">NRRL B-16295</strain>
    </source>
</reference>
<feature type="region of interest" description="Disordered" evidence="1">
    <location>
        <begin position="78"/>
        <end position="103"/>
    </location>
</feature>
<organism evidence="2 3">
    <name type="scientific">Dactylosporangium roseum</name>
    <dbReference type="NCBI Taxonomy" id="47989"/>
    <lineage>
        <taxon>Bacteria</taxon>
        <taxon>Bacillati</taxon>
        <taxon>Actinomycetota</taxon>
        <taxon>Actinomycetes</taxon>
        <taxon>Micromonosporales</taxon>
        <taxon>Micromonosporaceae</taxon>
        <taxon>Dactylosporangium</taxon>
    </lineage>
</organism>
<dbReference type="EMBL" id="CP073721">
    <property type="protein sequence ID" value="UWZ37053.1"/>
    <property type="molecule type" value="Genomic_DNA"/>
</dbReference>
<dbReference type="Proteomes" id="UP001058271">
    <property type="component" value="Chromosome"/>
</dbReference>
<evidence type="ECO:0000256" key="1">
    <source>
        <dbReference type="SAM" id="MobiDB-lite"/>
    </source>
</evidence>
<evidence type="ECO:0000313" key="3">
    <source>
        <dbReference type="Proteomes" id="UP001058271"/>
    </source>
</evidence>
<keyword evidence="3" id="KW-1185">Reference proteome</keyword>
<name>A0ABY5Z8L9_9ACTN</name>